<dbReference type="Proteomes" id="UP000253083">
    <property type="component" value="Unassembled WGS sequence"/>
</dbReference>
<evidence type="ECO:0000313" key="3">
    <source>
        <dbReference type="Proteomes" id="UP000253083"/>
    </source>
</evidence>
<dbReference type="AlphaFoldDB" id="A0A395JI87"/>
<organism evidence="2 3">
    <name type="scientific">Arenicella xantha</name>
    <dbReference type="NCBI Taxonomy" id="644221"/>
    <lineage>
        <taxon>Bacteria</taxon>
        <taxon>Pseudomonadati</taxon>
        <taxon>Pseudomonadota</taxon>
        <taxon>Gammaproteobacteria</taxon>
        <taxon>Arenicellales</taxon>
        <taxon>Arenicellaceae</taxon>
        <taxon>Arenicella</taxon>
    </lineage>
</organism>
<sequence length="259" mass="28775">MLRLNAALSPLTPDDLVTHYREGKCLVLEGAADKFAELISPLDIERRLNDGCNASVFPQTIKDGTRRASVDANCTWSPASLKKSDFILELEAGHSFMLANASQVTQALSQLCDELELLFEEDQVHADVHLYVSTDERGNSYDAHRDLPQHKLLLQVCGTANWEIYEPKQELPANVIAIPADQHDDTLTLVSSFALKQGHLLYMPPGVFHRVKSVEGARISVSIPFYSMPDANKMDRRHIPFASFFENAERATKAAPSKG</sequence>
<dbReference type="RefSeq" id="WP_113954792.1">
    <property type="nucleotide sequence ID" value="NZ_QNRT01000003.1"/>
</dbReference>
<accession>A0A395JI87</accession>
<feature type="domain" description="JmjC" evidence="1">
    <location>
        <begin position="100"/>
        <end position="242"/>
    </location>
</feature>
<name>A0A395JI87_9GAMM</name>
<dbReference type="Gene3D" id="2.60.120.650">
    <property type="entry name" value="Cupin"/>
    <property type="match status" value="1"/>
</dbReference>
<evidence type="ECO:0000313" key="2">
    <source>
        <dbReference type="EMBL" id="RBP49796.1"/>
    </source>
</evidence>
<dbReference type="PROSITE" id="PS51184">
    <property type="entry name" value="JMJC"/>
    <property type="match status" value="1"/>
</dbReference>
<reference evidence="2 3" key="1">
    <citation type="submission" date="2018-06" db="EMBL/GenBank/DDBJ databases">
        <title>Genomic Encyclopedia of Type Strains, Phase IV (KMG-IV): sequencing the most valuable type-strain genomes for metagenomic binning, comparative biology and taxonomic classification.</title>
        <authorList>
            <person name="Goeker M."/>
        </authorList>
    </citation>
    <scope>NUCLEOTIDE SEQUENCE [LARGE SCALE GENOMIC DNA]</scope>
    <source>
        <strain evidence="2 3">DSM 24032</strain>
    </source>
</reference>
<dbReference type="SUPFAM" id="SSF51197">
    <property type="entry name" value="Clavaminate synthase-like"/>
    <property type="match status" value="1"/>
</dbReference>
<dbReference type="EMBL" id="QNRT01000003">
    <property type="protein sequence ID" value="RBP49796.1"/>
    <property type="molecule type" value="Genomic_DNA"/>
</dbReference>
<comment type="caution">
    <text evidence="2">The sequence shown here is derived from an EMBL/GenBank/DDBJ whole genome shotgun (WGS) entry which is preliminary data.</text>
</comment>
<dbReference type="OrthoDB" id="9764016at2"/>
<protein>
    <submittedName>
        <fullName evidence="2">Cupin superfamily protein</fullName>
    </submittedName>
</protein>
<gene>
    <name evidence="2" type="ORF">DFR28_103226</name>
</gene>
<proteinExistence type="predicted"/>
<keyword evidence="3" id="KW-1185">Reference proteome</keyword>
<dbReference type="InParanoid" id="A0A395JI87"/>
<evidence type="ECO:0000259" key="1">
    <source>
        <dbReference type="PROSITE" id="PS51184"/>
    </source>
</evidence>
<dbReference type="InterPro" id="IPR003347">
    <property type="entry name" value="JmjC_dom"/>
</dbReference>
<dbReference type="Pfam" id="PF08007">
    <property type="entry name" value="JmjC_2"/>
    <property type="match status" value="1"/>
</dbReference>